<evidence type="ECO:0000313" key="3">
    <source>
        <dbReference type="Proteomes" id="UP001597502"/>
    </source>
</evidence>
<name>A0ABW5V5M3_9BACI</name>
<keyword evidence="1" id="KW-0472">Membrane</keyword>
<reference evidence="3" key="1">
    <citation type="journal article" date="2019" name="Int. J. Syst. Evol. Microbiol.">
        <title>The Global Catalogue of Microorganisms (GCM) 10K type strain sequencing project: providing services to taxonomists for standard genome sequencing and annotation.</title>
        <authorList>
            <consortium name="The Broad Institute Genomics Platform"/>
            <consortium name="The Broad Institute Genome Sequencing Center for Infectious Disease"/>
            <person name="Wu L."/>
            <person name="Ma J."/>
        </authorList>
    </citation>
    <scope>NUCLEOTIDE SEQUENCE [LARGE SCALE GENOMIC DNA]</scope>
    <source>
        <strain evidence="3">TISTR 1535</strain>
    </source>
</reference>
<evidence type="ECO:0000313" key="2">
    <source>
        <dbReference type="EMBL" id="MFD2759910.1"/>
    </source>
</evidence>
<dbReference type="Gene3D" id="2.170.120.30">
    <property type="match status" value="2"/>
</dbReference>
<dbReference type="RefSeq" id="WP_382390868.1">
    <property type="nucleotide sequence ID" value="NZ_JBHUNA010000005.1"/>
</dbReference>
<dbReference type="Pfam" id="PF07949">
    <property type="entry name" value="YbbR"/>
    <property type="match status" value="3"/>
</dbReference>
<proteinExistence type="predicted"/>
<sequence>MDNWFKSPWFVRAISLAFAVALYVFVQVEMDQYQNESRLLPNTNADIQTIENVPVNIRINEEKYVVSGVPEFAAVSLEGSTGTLTATARNQNFDIYVDLEGLDPGTHTVELKHTGIPKELNVYIEPKTIEVTIEERASKDFAIAVDYINRNKLPEGYQIDSSQTEPKQVTVTSSKEVIDQIAIVKAFVDVAEADESIDSREVPVKVYDARGNELNARVEPPSVNVSVQISNPSKTVPLSVETAGELQDGYSLGSISANIDEVEVFATSKILQNIKEVSTEKINLADITESGTIEAGLALPDGANVPGKDSVEVTVELERTKTFENIPISTENLNDGQDITFINPNGPEMDITVTGSQNSVSEVSKDDFRITLDAAGLENGEHEVSISVDGPEDVDIKSEFEQVTIEISQ</sequence>
<protein>
    <submittedName>
        <fullName evidence="2">YbbR-like domain-containing protein</fullName>
    </submittedName>
</protein>
<feature type="transmembrane region" description="Helical" evidence="1">
    <location>
        <begin position="9"/>
        <end position="26"/>
    </location>
</feature>
<keyword evidence="3" id="KW-1185">Reference proteome</keyword>
<dbReference type="InterPro" id="IPR053154">
    <property type="entry name" value="c-di-AMP_regulator"/>
</dbReference>
<dbReference type="Gene3D" id="2.170.120.40">
    <property type="entry name" value="YbbR-like domain"/>
    <property type="match status" value="2"/>
</dbReference>
<gene>
    <name evidence="2" type="ORF">ACFSUO_02795</name>
</gene>
<dbReference type="Proteomes" id="UP001597502">
    <property type="component" value="Unassembled WGS sequence"/>
</dbReference>
<evidence type="ECO:0000256" key="1">
    <source>
        <dbReference type="SAM" id="Phobius"/>
    </source>
</evidence>
<dbReference type="EMBL" id="JBHUNA010000005">
    <property type="protein sequence ID" value="MFD2759910.1"/>
    <property type="molecule type" value="Genomic_DNA"/>
</dbReference>
<dbReference type="PANTHER" id="PTHR37804:SF1">
    <property type="entry name" value="CDAA REGULATORY PROTEIN CDAR"/>
    <property type="match status" value="1"/>
</dbReference>
<dbReference type="PANTHER" id="PTHR37804">
    <property type="entry name" value="CDAA REGULATORY PROTEIN CDAR"/>
    <property type="match status" value="1"/>
</dbReference>
<dbReference type="InterPro" id="IPR012505">
    <property type="entry name" value="YbbR"/>
</dbReference>
<accession>A0ABW5V5M3</accession>
<comment type="caution">
    <text evidence="2">The sequence shown here is derived from an EMBL/GenBank/DDBJ whole genome shotgun (WGS) entry which is preliminary data.</text>
</comment>
<keyword evidence="1" id="KW-1133">Transmembrane helix</keyword>
<organism evidence="2 3">
    <name type="scientific">Lentibacillus juripiscarius</name>
    <dbReference type="NCBI Taxonomy" id="257446"/>
    <lineage>
        <taxon>Bacteria</taxon>
        <taxon>Bacillati</taxon>
        <taxon>Bacillota</taxon>
        <taxon>Bacilli</taxon>
        <taxon>Bacillales</taxon>
        <taxon>Bacillaceae</taxon>
        <taxon>Lentibacillus</taxon>
    </lineage>
</organism>
<keyword evidence="1" id="KW-0812">Transmembrane</keyword>